<comment type="similarity">
    <text evidence="1">Belongs to the cyclophilin-type PPIase family.</text>
</comment>
<sequence length="74" mass="7984">MCHGGDFAAGNDTGGESIYRARFADENFVRKHTGPGVLSMAISGPGTKGSQFSYTILFDKSLVNLQDFDIKLPK</sequence>
<dbReference type="Gene3D" id="2.40.100.10">
    <property type="entry name" value="Cyclophilin-like"/>
    <property type="match status" value="1"/>
</dbReference>
<gene>
    <name evidence="3" type="primary">CYP1_1</name>
    <name evidence="3" type="ORF">CASFOL_004985</name>
</gene>
<dbReference type="GO" id="GO:0003755">
    <property type="term" value="F:peptidyl-prolyl cis-trans isomerase activity"/>
    <property type="evidence" value="ECO:0007669"/>
    <property type="project" value="UniProtKB-EC"/>
</dbReference>
<keyword evidence="4" id="KW-1185">Reference proteome</keyword>
<organism evidence="3 4">
    <name type="scientific">Castilleja foliolosa</name>
    <dbReference type="NCBI Taxonomy" id="1961234"/>
    <lineage>
        <taxon>Eukaryota</taxon>
        <taxon>Viridiplantae</taxon>
        <taxon>Streptophyta</taxon>
        <taxon>Embryophyta</taxon>
        <taxon>Tracheophyta</taxon>
        <taxon>Spermatophyta</taxon>
        <taxon>Magnoliopsida</taxon>
        <taxon>eudicotyledons</taxon>
        <taxon>Gunneridae</taxon>
        <taxon>Pentapetalae</taxon>
        <taxon>asterids</taxon>
        <taxon>lamiids</taxon>
        <taxon>Lamiales</taxon>
        <taxon>Orobanchaceae</taxon>
        <taxon>Pedicularideae</taxon>
        <taxon>Castillejinae</taxon>
        <taxon>Castilleja</taxon>
    </lineage>
</organism>
<dbReference type="Pfam" id="PF00160">
    <property type="entry name" value="Pro_isomerase"/>
    <property type="match status" value="1"/>
</dbReference>
<dbReference type="InterPro" id="IPR029000">
    <property type="entry name" value="Cyclophilin-like_dom_sf"/>
</dbReference>
<evidence type="ECO:0000256" key="1">
    <source>
        <dbReference type="ARBA" id="ARBA00007365"/>
    </source>
</evidence>
<keyword evidence="3" id="KW-0413">Isomerase</keyword>
<feature type="domain" description="PPIase cyclophilin-type" evidence="2">
    <location>
        <begin position="1"/>
        <end position="74"/>
    </location>
</feature>
<dbReference type="PROSITE" id="PS50072">
    <property type="entry name" value="CSA_PPIASE_2"/>
    <property type="match status" value="1"/>
</dbReference>
<comment type="caution">
    <text evidence="3">The sequence shown here is derived from an EMBL/GenBank/DDBJ whole genome shotgun (WGS) entry which is preliminary data.</text>
</comment>
<accession>A0ABD3E2Q1</accession>
<dbReference type="PANTHER" id="PTHR11071:SF561">
    <property type="entry name" value="PEPTIDYL-PROLYL CIS-TRANS ISOMERASE D-RELATED"/>
    <property type="match status" value="1"/>
</dbReference>
<name>A0ABD3E2Q1_9LAMI</name>
<dbReference type="EC" id="5.2.1.8" evidence="3"/>
<evidence type="ECO:0000313" key="3">
    <source>
        <dbReference type="EMBL" id="KAL3648582.1"/>
    </source>
</evidence>
<dbReference type="EMBL" id="JAVIJP010000007">
    <property type="protein sequence ID" value="KAL3648582.1"/>
    <property type="molecule type" value="Genomic_DNA"/>
</dbReference>
<dbReference type="PANTHER" id="PTHR11071">
    <property type="entry name" value="PEPTIDYL-PROLYL CIS-TRANS ISOMERASE"/>
    <property type="match status" value="1"/>
</dbReference>
<evidence type="ECO:0000313" key="4">
    <source>
        <dbReference type="Proteomes" id="UP001632038"/>
    </source>
</evidence>
<proteinExistence type="inferred from homology"/>
<evidence type="ECO:0000259" key="2">
    <source>
        <dbReference type="PROSITE" id="PS50072"/>
    </source>
</evidence>
<dbReference type="InterPro" id="IPR002130">
    <property type="entry name" value="Cyclophilin-type_PPIase_dom"/>
</dbReference>
<reference evidence="4" key="1">
    <citation type="journal article" date="2024" name="IScience">
        <title>Strigolactones Initiate the Formation of Haustorium-like Structures in Castilleja.</title>
        <authorList>
            <person name="Buerger M."/>
            <person name="Peterson D."/>
            <person name="Chory J."/>
        </authorList>
    </citation>
    <scope>NUCLEOTIDE SEQUENCE [LARGE SCALE GENOMIC DNA]</scope>
</reference>
<dbReference type="Proteomes" id="UP001632038">
    <property type="component" value="Unassembled WGS sequence"/>
</dbReference>
<protein>
    <submittedName>
        <fullName evidence="3">Heme binding</fullName>
        <ecNumber evidence="3">5.2.1.8</ecNumber>
    </submittedName>
</protein>
<dbReference type="AlphaFoldDB" id="A0ABD3E2Q1"/>
<dbReference type="SUPFAM" id="SSF50891">
    <property type="entry name" value="Cyclophilin-like"/>
    <property type="match status" value="1"/>
</dbReference>